<dbReference type="Pfam" id="PF01381">
    <property type="entry name" value="HTH_3"/>
    <property type="match status" value="1"/>
</dbReference>
<evidence type="ECO:0000256" key="1">
    <source>
        <dbReference type="ARBA" id="ARBA00023125"/>
    </source>
</evidence>
<keyword evidence="2" id="KW-0472">Membrane</keyword>
<dbReference type="PANTHER" id="PTHR46558:SF4">
    <property type="entry name" value="DNA-BIDING PHAGE PROTEIN"/>
    <property type="match status" value="1"/>
</dbReference>
<dbReference type="RefSeq" id="WP_311985496.1">
    <property type="nucleotide sequence ID" value="NZ_JARQBZ010000022.1"/>
</dbReference>
<comment type="caution">
    <text evidence="4">The sequence shown here is derived from an EMBL/GenBank/DDBJ whole genome shotgun (WGS) entry which is preliminary data.</text>
</comment>
<keyword evidence="2" id="KW-0812">Transmembrane</keyword>
<evidence type="ECO:0000313" key="5">
    <source>
        <dbReference type="Proteomes" id="UP001268577"/>
    </source>
</evidence>
<accession>A0AAW8U4Y9</accession>
<dbReference type="CDD" id="cd00093">
    <property type="entry name" value="HTH_XRE"/>
    <property type="match status" value="1"/>
</dbReference>
<feature type="domain" description="HTH cro/C1-type" evidence="3">
    <location>
        <begin position="7"/>
        <end position="61"/>
    </location>
</feature>
<dbReference type="InterPro" id="IPR010982">
    <property type="entry name" value="Lambda_DNA-bd_dom_sf"/>
</dbReference>
<keyword evidence="2" id="KW-1133">Transmembrane helix</keyword>
<keyword evidence="1" id="KW-0238">DNA-binding</keyword>
<dbReference type="Gene3D" id="1.10.260.40">
    <property type="entry name" value="lambda repressor-like DNA-binding domains"/>
    <property type="match status" value="1"/>
</dbReference>
<gene>
    <name evidence="4" type="ORF">P7H70_11320</name>
</gene>
<dbReference type="SMART" id="SM00530">
    <property type="entry name" value="HTH_XRE"/>
    <property type="match status" value="1"/>
</dbReference>
<dbReference type="PANTHER" id="PTHR46558">
    <property type="entry name" value="TRACRIPTIONAL REGULATORY PROTEIN-RELATED-RELATED"/>
    <property type="match status" value="1"/>
</dbReference>
<evidence type="ECO:0000259" key="3">
    <source>
        <dbReference type="PROSITE" id="PS50943"/>
    </source>
</evidence>
<feature type="transmembrane region" description="Helical" evidence="2">
    <location>
        <begin position="156"/>
        <end position="178"/>
    </location>
</feature>
<name>A0AAW8U4Y9_9ENTE</name>
<dbReference type="EMBL" id="JARQBZ010000022">
    <property type="protein sequence ID" value="MDT2834626.1"/>
    <property type="molecule type" value="Genomic_DNA"/>
</dbReference>
<dbReference type="AlphaFoldDB" id="A0AAW8U4Y9"/>
<protein>
    <submittedName>
        <fullName evidence="4">Helix-turn-helix transcriptional regulator</fullName>
    </submittedName>
</protein>
<reference evidence="4" key="1">
    <citation type="submission" date="2023-03" db="EMBL/GenBank/DDBJ databases">
        <authorList>
            <person name="Shen W."/>
            <person name="Cai J."/>
        </authorList>
    </citation>
    <scope>NUCLEOTIDE SEQUENCE</scope>
    <source>
        <strain evidence="4">P96-3</strain>
    </source>
</reference>
<dbReference type="Proteomes" id="UP001268577">
    <property type="component" value="Unassembled WGS sequence"/>
</dbReference>
<dbReference type="GO" id="GO:0003677">
    <property type="term" value="F:DNA binding"/>
    <property type="evidence" value="ECO:0007669"/>
    <property type="project" value="UniProtKB-KW"/>
</dbReference>
<dbReference type="InterPro" id="IPR001387">
    <property type="entry name" value="Cro/C1-type_HTH"/>
</dbReference>
<dbReference type="SUPFAM" id="SSF47413">
    <property type="entry name" value="lambda repressor-like DNA-binding domains"/>
    <property type="match status" value="1"/>
</dbReference>
<proteinExistence type="predicted"/>
<evidence type="ECO:0000313" key="4">
    <source>
        <dbReference type="EMBL" id="MDT2834626.1"/>
    </source>
</evidence>
<feature type="transmembrane region" description="Helical" evidence="2">
    <location>
        <begin position="108"/>
        <end position="129"/>
    </location>
</feature>
<sequence>MEIGKMLKEKRAEHELTQEELSEKIFVSKKTISNWETGKTTPDLDSLIRLANLFDLSLDNLLLEESTMVENINKKEKAFKIQRWGLLMPSISIFILATYISLNALNPYLFTMFFGKYVMYILIFINLGMDTFISSELKKYNIEDYEAKIIKNIKRILYGLFAIIILLPIIVDTVNMFIRS</sequence>
<organism evidence="4 5">
    <name type="scientific">Vagococcus carniphilus</name>
    <dbReference type="NCBI Taxonomy" id="218144"/>
    <lineage>
        <taxon>Bacteria</taxon>
        <taxon>Bacillati</taxon>
        <taxon>Bacillota</taxon>
        <taxon>Bacilli</taxon>
        <taxon>Lactobacillales</taxon>
        <taxon>Enterococcaceae</taxon>
        <taxon>Vagococcus</taxon>
    </lineage>
</organism>
<dbReference type="PROSITE" id="PS50943">
    <property type="entry name" value="HTH_CROC1"/>
    <property type="match status" value="1"/>
</dbReference>
<evidence type="ECO:0000256" key="2">
    <source>
        <dbReference type="SAM" id="Phobius"/>
    </source>
</evidence>
<feature type="transmembrane region" description="Helical" evidence="2">
    <location>
        <begin position="84"/>
        <end position="102"/>
    </location>
</feature>